<gene>
    <name evidence="1" type="ORF">PQU95_17450</name>
</gene>
<evidence type="ECO:0000313" key="1">
    <source>
        <dbReference type="EMBL" id="MDC7718991.1"/>
    </source>
</evidence>
<reference evidence="1 2" key="1">
    <citation type="submission" date="2023-01" db="EMBL/GenBank/DDBJ databases">
        <title>Novel species of the genus Vogesella isolated from rivers.</title>
        <authorList>
            <person name="Lu H."/>
        </authorList>
    </citation>
    <scope>NUCLEOTIDE SEQUENCE [LARGE SCALE GENOMIC DNA]</scope>
    <source>
        <strain evidence="1 2">DC21W</strain>
    </source>
</reference>
<dbReference type="EMBL" id="JAQQLF010000029">
    <property type="protein sequence ID" value="MDC7718991.1"/>
    <property type="molecule type" value="Genomic_DNA"/>
</dbReference>
<sequence length="109" mass="11632">MSAAHLRFCPEEGGQLVSLAASTRASVLADIYQESPTTRAYVIGNLEGELAFSVAVRPDSAAATVNRCKNELLLRLGLEGELSVEQQRLRGWIVGMLGALSDSLQGEEA</sequence>
<dbReference type="RefSeq" id="WP_272753189.1">
    <property type="nucleotide sequence ID" value="NZ_JAQQLF010000029.1"/>
</dbReference>
<protein>
    <submittedName>
        <fullName evidence="1">Uncharacterized protein</fullName>
    </submittedName>
</protein>
<comment type="caution">
    <text evidence="1">The sequence shown here is derived from an EMBL/GenBank/DDBJ whole genome shotgun (WGS) entry which is preliminary data.</text>
</comment>
<name>A0ABT5J2E7_9NEIS</name>
<dbReference type="Proteomes" id="UP001219956">
    <property type="component" value="Unassembled WGS sequence"/>
</dbReference>
<keyword evidence="2" id="KW-1185">Reference proteome</keyword>
<evidence type="ECO:0000313" key="2">
    <source>
        <dbReference type="Proteomes" id="UP001219956"/>
    </source>
</evidence>
<organism evidence="1 2">
    <name type="scientific">Vogesella aquatica</name>
    <dbReference type="NCBI Taxonomy" id="2984206"/>
    <lineage>
        <taxon>Bacteria</taxon>
        <taxon>Pseudomonadati</taxon>
        <taxon>Pseudomonadota</taxon>
        <taxon>Betaproteobacteria</taxon>
        <taxon>Neisseriales</taxon>
        <taxon>Chromobacteriaceae</taxon>
        <taxon>Vogesella</taxon>
    </lineage>
</organism>
<accession>A0ABT5J2E7</accession>
<proteinExistence type="predicted"/>